<dbReference type="KEGG" id="taj:C1A40_11985"/>
<proteinExistence type="predicted"/>
<accession>A0A2I7SJP0</accession>
<dbReference type="AlphaFoldDB" id="A0A2I7SJP0"/>
<dbReference type="Proteomes" id="UP000236592">
    <property type="component" value="Chromosome"/>
</dbReference>
<reference evidence="2" key="1">
    <citation type="submission" date="2018-01" db="EMBL/GenBank/DDBJ databases">
        <title>Complete genome of Tamlana sp. UJ94.</title>
        <authorList>
            <person name="Jung J."/>
            <person name="Chung D."/>
            <person name="Bae S.S."/>
            <person name="Baek K."/>
        </authorList>
    </citation>
    <scope>NUCLEOTIDE SEQUENCE [LARGE SCALE GENOMIC DNA]</scope>
    <source>
        <strain evidence="2">UJ94</strain>
    </source>
</reference>
<gene>
    <name evidence="1" type="ORF">C1A40_11985</name>
</gene>
<evidence type="ECO:0000313" key="1">
    <source>
        <dbReference type="EMBL" id="AUS06126.1"/>
    </source>
</evidence>
<dbReference type="EMBL" id="CP025938">
    <property type="protein sequence ID" value="AUS06126.1"/>
    <property type="molecule type" value="Genomic_DNA"/>
</dbReference>
<sequence length="72" mass="8496">MILNEQTNDCDLDLELTGTWDEDEMDGNYLLKFDDDADDDILMHLGIVTLSYRYFVEESTGLKAYKYYLEKQ</sequence>
<protein>
    <submittedName>
        <fullName evidence="1">Uncharacterized protein</fullName>
    </submittedName>
</protein>
<organism evidence="1 2">
    <name type="scientific">Pseudotamlana carrageenivorans</name>
    <dbReference type="NCBI Taxonomy" id="2069432"/>
    <lineage>
        <taxon>Bacteria</taxon>
        <taxon>Pseudomonadati</taxon>
        <taxon>Bacteroidota</taxon>
        <taxon>Flavobacteriia</taxon>
        <taxon>Flavobacteriales</taxon>
        <taxon>Flavobacteriaceae</taxon>
        <taxon>Pseudotamlana</taxon>
    </lineage>
</organism>
<dbReference type="RefSeq" id="WP_102996096.1">
    <property type="nucleotide sequence ID" value="NZ_CP025938.1"/>
</dbReference>
<name>A0A2I7SJP0_9FLAO</name>
<evidence type="ECO:0000313" key="2">
    <source>
        <dbReference type="Proteomes" id="UP000236592"/>
    </source>
</evidence>
<keyword evidence="2" id="KW-1185">Reference proteome</keyword>